<organism evidence="2 3">
    <name type="scientific">Allopusillimonas soli</name>
    <dbReference type="NCBI Taxonomy" id="659016"/>
    <lineage>
        <taxon>Bacteria</taxon>
        <taxon>Pseudomonadati</taxon>
        <taxon>Pseudomonadota</taxon>
        <taxon>Betaproteobacteria</taxon>
        <taxon>Burkholderiales</taxon>
        <taxon>Alcaligenaceae</taxon>
        <taxon>Allopusillimonas</taxon>
    </lineage>
</organism>
<accession>A0A853FDD1</accession>
<feature type="region of interest" description="Disordered" evidence="1">
    <location>
        <begin position="190"/>
        <end position="212"/>
    </location>
</feature>
<dbReference type="InterPro" id="IPR021799">
    <property type="entry name" value="PIN-like_prokaryotic"/>
</dbReference>
<name>A0A853FDD1_9BURK</name>
<evidence type="ECO:0008006" key="4">
    <source>
        <dbReference type="Google" id="ProtNLM"/>
    </source>
</evidence>
<dbReference type="AlphaFoldDB" id="A0A853FDD1"/>
<evidence type="ECO:0000313" key="2">
    <source>
        <dbReference type="EMBL" id="NYT38835.1"/>
    </source>
</evidence>
<reference evidence="2 3" key="1">
    <citation type="submission" date="2020-07" db="EMBL/GenBank/DDBJ databases">
        <title>Taxonomic revisions and descriptions of new bacterial species based on genomic comparisons in the high-G+C-content subgroup of the family Alcaligenaceae.</title>
        <authorList>
            <person name="Szabo A."/>
            <person name="Felfoldi T."/>
        </authorList>
    </citation>
    <scope>NUCLEOTIDE SEQUENCE [LARGE SCALE GENOMIC DNA]</scope>
    <source>
        <strain evidence="2 3">DSM 25264</strain>
    </source>
</reference>
<sequence length="212" mass="23941">MSIDPSKFHSVNVTDTCSVWNILSSNRLRAATKEAHCYFCITSFVHYECMIKPRKSPTEADNELRRRLQTEQQRGSFPVHSCSIEDLQSVKLLESRRRLGMGEISSIAFAMKNRQAVLTDDQKARKLADEAGHNLVQTTPHLFSWLIFTRKLNDSDVQIVIDEHKALEGDLARHLEKGYEIALECQLNTRPINSDTPSDSSQPTQAPLESGG</sequence>
<dbReference type="Pfam" id="PF11848">
    <property type="entry name" value="DUF3368"/>
    <property type="match status" value="1"/>
</dbReference>
<comment type="caution">
    <text evidence="2">The sequence shown here is derived from an EMBL/GenBank/DDBJ whole genome shotgun (WGS) entry which is preliminary data.</text>
</comment>
<keyword evidence="3" id="KW-1185">Reference proteome</keyword>
<evidence type="ECO:0000256" key="1">
    <source>
        <dbReference type="SAM" id="MobiDB-lite"/>
    </source>
</evidence>
<protein>
    <recommendedName>
        <fullName evidence="4">PIN domain-containing protein</fullName>
    </recommendedName>
</protein>
<dbReference type="RefSeq" id="WP_180029224.1">
    <property type="nucleotide sequence ID" value="NZ_JACCEW010000007.1"/>
</dbReference>
<dbReference type="EMBL" id="JACCEW010000007">
    <property type="protein sequence ID" value="NYT38835.1"/>
    <property type="molecule type" value="Genomic_DNA"/>
</dbReference>
<gene>
    <name evidence="2" type="ORF">H0A68_18305</name>
</gene>
<evidence type="ECO:0000313" key="3">
    <source>
        <dbReference type="Proteomes" id="UP000580517"/>
    </source>
</evidence>
<dbReference type="Proteomes" id="UP000580517">
    <property type="component" value="Unassembled WGS sequence"/>
</dbReference>
<proteinExistence type="predicted"/>